<dbReference type="RefSeq" id="WP_100378828.1">
    <property type="nucleotide sequence ID" value="NZ_CBCSBW010000001.1"/>
</dbReference>
<evidence type="ECO:0000256" key="1">
    <source>
        <dbReference type="SAM" id="MobiDB-lite"/>
    </source>
</evidence>
<evidence type="ECO:0000313" key="2">
    <source>
        <dbReference type="EMBL" id="PJI83089.1"/>
    </source>
</evidence>
<comment type="caution">
    <text evidence="2">The sequence shown here is derived from an EMBL/GenBank/DDBJ whole genome shotgun (WGS) entry which is preliminary data.</text>
</comment>
<gene>
    <name evidence="2" type="ORF">B0G85_0480</name>
</gene>
<name>A0A2M8VZ19_9BURK</name>
<organism evidence="2 3">
    <name type="scientific">Polynucleobacter brandtiae</name>
    <dbReference type="NCBI Taxonomy" id="1938816"/>
    <lineage>
        <taxon>Bacteria</taxon>
        <taxon>Pseudomonadati</taxon>
        <taxon>Pseudomonadota</taxon>
        <taxon>Betaproteobacteria</taxon>
        <taxon>Burkholderiales</taxon>
        <taxon>Burkholderiaceae</taxon>
        <taxon>Polynucleobacter</taxon>
    </lineage>
</organism>
<proteinExistence type="predicted"/>
<dbReference type="OrthoDB" id="9182116at2"/>
<protein>
    <submittedName>
        <fullName evidence="2">Uncharacterized protein</fullName>
    </submittedName>
</protein>
<dbReference type="EMBL" id="PGTX01000001">
    <property type="protein sequence ID" value="PJI83089.1"/>
    <property type="molecule type" value="Genomic_DNA"/>
</dbReference>
<evidence type="ECO:0000313" key="3">
    <source>
        <dbReference type="Proteomes" id="UP000229366"/>
    </source>
</evidence>
<accession>A0A2M8VZ19</accession>
<feature type="compositionally biased region" description="Basic and acidic residues" evidence="1">
    <location>
        <begin position="44"/>
        <end position="61"/>
    </location>
</feature>
<dbReference type="Proteomes" id="UP000229366">
    <property type="component" value="Unassembled WGS sequence"/>
</dbReference>
<feature type="region of interest" description="Disordered" evidence="1">
    <location>
        <begin position="1"/>
        <end position="61"/>
    </location>
</feature>
<keyword evidence="3" id="KW-1185">Reference proteome</keyword>
<dbReference type="AlphaFoldDB" id="A0A2M8VZ19"/>
<sequence>MTDQSNVEHSGKVEPEKSSCTSDDTAGAKSEKHTTNRPQNIAKSKREIMEDLSRERFPWEE</sequence>
<reference evidence="2 3" key="1">
    <citation type="submission" date="2017-11" db="EMBL/GenBank/DDBJ databases">
        <title>Genomic Encyclopedia of Type Strains, Phase III (KMG-III): the genomes of soil and plant-associated and newly described type strains.</title>
        <authorList>
            <person name="Whitman W."/>
        </authorList>
    </citation>
    <scope>NUCLEOTIDE SEQUENCE [LARGE SCALE GENOMIC DNA]</scope>
    <source>
        <strain evidence="2 3">UB-Domo-W1</strain>
    </source>
</reference>